<evidence type="ECO:0000313" key="4">
    <source>
        <dbReference type="EMBL" id="OHT19163.1"/>
    </source>
</evidence>
<sequence>MHALSQESPPGTGQAANDGSDEAPAGGTLFARIGALLEANGLDPSPAHYELFHRYLTSGDKRLVTAVDEAIARYGRLNPAMAASIAAQRQTAVSAAQLRRLADEAQRRLQAIAALADRSGRDALDYGDALARNVSMLEGGLRGDVLVALLDLTRGMIDKTRSVGVELRRTSEQVSILRRSLDEARQTAETDALTGLPNRRALENRMRQAFDTARKRGTPLALAICDIDAFKAVNDHHGHQLGDKVIKYMAGALARGASEQLFVARYGGEEFVILFENMTAAEAARHVDAVRREIAAREFKVAETGRPIGRLTFSAGVAAMESRKGPSSTLKSADAALYRAKRDGRNCVRVAD</sequence>
<name>A0A1S1HD08_9SPHN</name>
<dbReference type="EC" id="2.7.7.65" evidence="1"/>
<dbReference type="PANTHER" id="PTHR45138:SF24">
    <property type="entry name" value="DIGUANYLATE CYCLASE DGCC-RELATED"/>
    <property type="match status" value="1"/>
</dbReference>
<dbReference type="InterPro" id="IPR000160">
    <property type="entry name" value="GGDEF_dom"/>
</dbReference>
<dbReference type="SMART" id="SM00267">
    <property type="entry name" value="GGDEF"/>
    <property type="match status" value="1"/>
</dbReference>
<dbReference type="GO" id="GO:1902201">
    <property type="term" value="P:negative regulation of bacterial-type flagellum-dependent cell motility"/>
    <property type="evidence" value="ECO:0007669"/>
    <property type="project" value="TreeGrafter"/>
</dbReference>
<keyword evidence="5" id="KW-1185">Reference proteome</keyword>
<dbReference type="InterPro" id="IPR029787">
    <property type="entry name" value="Nucleotide_cyclase"/>
</dbReference>
<feature type="region of interest" description="Disordered" evidence="2">
    <location>
        <begin position="1"/>
        <end position="24"/>
    </location>
</feature>
<dbReference type="InterPro" id="IPR050469">
    <property type="entry name" value="Diguanylate_Cyclase"/>
</dbReference>
<accession>A0A1S1HD08</accession>
<dbReference type="Proteomes" id="UP000179467">
    <property type="component" value="Unassembled WGS sequence"/>
</dbReference>
<dbReference type="PROSITE" id="PS50887">
    <property type="entry name" value="GGDEF"/>
    <property type="match status" value="1"/>
</dbReference>
<dbReference type="EMBL" id="MIPT01000001">
    <property type="protein sequence ID" value="OHT19163.1"/>
    <property type="molecule type" value="Genomic_DNA"/>
</dbReference>
<gene>
    <name evidence="4" type="primary">pleD</name>
    <name evidence="4" type="ORF">BHE75_01146</name>
</gene>
<dbReference type="FunFam" id="3.30.70.270:FF:000001">
    <property type="entry name" value="Diguanylate cyclase domain protein"/>
    <property type="match status" value="1"/>
</dbReference>
<dbReference type="GO" id="GO:0052621">
    <property type="term" value="F:diguanylate cyclase activity"/>
    <property type="evidence" value="ECO:0007669"/>
    <property type="project" value="UniProtKB-EC"/>
</dbReference>
<feature type="domain" description="GGDEF" evidence="3">
    <location>
        <begin position="218"/>
        <end position="352"/>
    </location>
</feature>
<dbReference type="Gene3D" id="3.30.70.270">
    <property type="match status" value="1"/>
</dbReference>
<dbReference type="OrthoDB" id="9812260at2"/>
<dbReference type="AlphaFoldDB" id="A0A1S1HD08"/>
<evidence type="ECO:0000256" key="1">
    <source>
        <dbReference type="ARBA" id="ARBA00012528"/>
    </source>
</evidence>
<evidence type="ECO:0000256" key="2">
    <source>
        <dbReference type="SAM" id="MobiDB-lite"/>
    </source>
</evidence>
<dbReference type="NCBIfam" id="TIGR00254">
    <property type="entry name" value="GGDEF"/>
    <property type="match status" value="1"/>
</dbReference>
<organism evidence="4 5">
    <name type="scientific">Edaphosphingomonas haloaromaticamans</name>
    <dbReference type="NCBI Taxonomy" id="653954"/>
    <lineage>
        <taxon>Bacteria</taxon>
        <taxon>Pseudomonadati</taxon>
        <taxon>Pseudomonadota</taxon>
        <taxon>Alphaproteobacteria</taxon>
        <taxon>Sphingomonadales</taxon>
        <taxon>Rhizorhabdaceae</taxon>
        <taxon>Edaphosphingomonas</taxon>
    </lineage>
</organism>
<dbReference type="GO" id="GO:0005886">
    <property type="term" value="C:plasma membrane"/>
    <property type="evidence" value="ECO:0007669"/>
    <property type="project" value="TreeGrafter"/>
</dbReference>
<dbReference type="PANTHER" id="PTHR45138">
    <property type="entry name" value="REGULATORY COMPONENTS OF SENSORY TRANSDUCTION SYSTEM"/>
    <property type="match status" value="1"/>
</dbReference>
<dbReference type="Pfam" id="PF00990">
    <property type="entry name" value="GGDEF"/>
    <property type="match status" value="1"/>
</dbReference>
<dbReference type="InterPro" id="IPR043128">
    <property type="entry name" value="Rev_trsase/Diguanyl_cyclase"/>
</dbReference>
<evidence type="ECO:0000259" key="3">
    <source>
        <dbReference type="PROSITE" id="PS50887"/>
    </source>
</evidence>
<dbReference type="RefSeq" id="WP_015459718.1">
    <property type="nucleotide sequence ID" value="NZ_MIPT01000001.1"/>
</dbReference>
<feature type="compositionally biased region" description="Polar residues" evidence="2">
    <location>
        <begin position="1"/>
        <end position="17"/>
    </location>
</feature>
<evidence type="ECO:0000313" key="5">
    <source>
        <dbReference type="Proteomes" id="UP000179467"/>
    </source>
</evidence>
<dbReference type="GO" id="GO:0043709">
    <property type="term" value="P:cell adhesion involved in single-species biofilm formation"/>
    <property type="evidence" value="ECO:0007669"/>
    <property type="project" value="TreeGrafter"/>
</dbReference>
<dbReference type="SUPFAM" id="SSF55073">
    <property type="entry name" value="Nucleotide cyclase"/>
    <property type="match status" value="1"/>
</dbReference>
<proteinExistence type="predicted"/>
<protein>
    <recommendedName>
        <fullName evidence="1">diguanylate cyclase</fullName>
        <ecNumber evidence="1">2.7.7.65</ecNumber>
    </recommendedName>
</protein>
<reference evidence="4 5" key="1">
    <citation type="submission" date="2016-09" db="EMBL/GenBank/DDBJ databases">
        <title>Metabolic pathway, cell adaptation mechanisms and a novel monoxygenase revealed through proteogenomic-transcription analysis of a Sphingomonas haloaromaticamans strain degrading the fungicide ortho-phenylphenol.</title>
        <authorList>
            <person name="Perruchon C."/>
            <person name="Papadopoulou E.S."/>
            <person name="Rousidou C."/>
            <person name="Vasileiadis S."/>
            <person name="Tanou G."/>
            <person name="Amoutzias G."/>
            <person name="Molassiotis A."/>
            <person name="Karpouzas D.G."/>
        </authorList>
    </citation>
    <scope>NUCLEOTIDE SEQUENCE [LARGE SCALE GENOMIC DNA]</scope>
    <source>
        <strain evidence="4 5">P3</strain>
    </source>
</reference>
<comment type="caution">
    <text evidence="4">The sequence shown here is derived from an EMBL/GenBank/DDBJ whole genome shotgun (WGS) entry which is preliminary data.</text>
</comment>
<dbReference type="CDD" id="cd01949">
    <property type="entry name" value="GGDEF"/>
    <property type="match status" value="1"/>
</dbReference>